<evidence type="ECO:0000313" key="4">
    <source>
        <dbReference type="Proteomes" id="UP001243989"/>
    </source>
</evidence>
<feature type="chain" id="PRO_5042531711" description="Secreted protein" evidence="2">
    <location>
        <begin position="25"/>
        <end position="226"/>
    </location>
</feature>
<sequence length="226" mass="24922">MFANILNLCLSLMPLAANLVAGEAAFYGTIPDSEVQTPSSTKDPAASWTTSFIAPRSTSKPTGPSLDNPVWYAQETFDETPAFEKRINAARNQQPRICNKEADFNPHPPIHSDKQLKGADYFCNNYAGFMEPGMKSLRVEWHDEFQGRHQYKVSWAAGCIADGDRQHVKYPKGLSNTNPSCNDLMRDNYLQCNNGGVGGKVQVGCLVYAYNGGTVAGRDYESIGLW</sequence>
<dbReference type="GeneID" id="85473834"/>
<dbReference type="AlphaFoldDB" id="A0AAI9ZQP9"/>
<keyword evidence="4" id="KW-1185">Reference proteome</keyword>
<dbReference type="Proteomes" id="UP001243989">
    <property type="component" value="Unassembled WGS sequence"/>
</dbReference>
<evidence type="ECO:0000313" key="3">
    <source>
        <dbReference type="EMBL" id="KAK1636440.1"/>
    </source>
</evidence>
<accession>A0AAI9ZQP9</accession>
<evidence type="ECO:0000256" key="2">
    <source>
        <dbReference type="SAM" id="SignalP"/>
    </source>
</evidence>
<proteinExistence type="predicted"/>
<comment type="caution">
    <text evidence="3">The sequence shown here is derived from an EMBL/GenBank/DDBJ whole genome shotgun (WGS) entry which is preliminary data.</text>
</comment>
<feature type="region of interest" description="Disordered" evidence="1">
    <location>
        <begin position="31"/>
        <end position="67"/>
    </location>
</feature>
<protein>
    <recommendedName>
        <fullName evidence="5">Secreted protein</fullName>
    </recommendedName>
</protein>
<organism evidence="3 4">
    <name type="scientific">Colletotrichum phormii</name>
    <dbReference type="NCBI Taxonomy" id="359342"/>
    <lineage>
        <taxon>Eukaryota</taxon>
        <taxon>Fungi</taxon>
        <taxon>Dikarya</taxon>
        <taxon>Ascomycota</taxon>
        <taxon>Pezizomycotina</taxon>
        <taxon>Sordariomycetes</taxon>
        <taxon>Hypocreomycetidae</taxon>
        <taxon>Glomerellales</taxon>
        <taxon>Glomerellaceae</taxon>
        <taxon>Colletotrichum</taxon>
        <taxon>Colletotrichum acutatum species complex</taxon>
    </lineage>
</organism>
<dbReference type="EMBL" id="JAHMHQ010000010">
    <property type="protein sequence ID" value="KAK1636440.1"/>
    <property type="molecule type" value="Genomic_DNA"/>
</dbReference>
<evidence type="ECO:0000256" key="1">
    <source>
        <dbReference type="SAM" id="MobiDB-lite"/>
    </source>
</evidence>
<evidence type="ECO:0008006" key="5">
    <source>
        <dbReference type="Google" id="ProtNLM"/>
    </source>
</evidence>
<gene>
    <name evidence="3" type="ORF">BDP81DRAFT_406334</name>
</gene>
<name>A0AAI9ZQP9_9PEZI</name>
<dbReference type="RefSeq" id="XP_060445047.1">
    <property type="nucleotide sequence ID" value="XM_060588972.1"/>
</dbReference>
<feature type="compositionally biased region" description="Polar residues" evidence="1">
    <location>
        <begin position="34"/>
        <end position="62"/>
    </location>
</feature>
<keyword evidence="2" id="KW-0732">Signal</keyword>
<reference evidence="3" key="1">
    <citation type="submission" date="2021-06" db="EMBL/GenBank/DDBJ databases">
        <title>Comparative genomics, transcriptomics and evolutionary studies reveal genomic signatures of adaptation to plant cell wall in hemibiotrophic fungi.</title>
        <authorList>
            <consortium name="DOE Joint Genome Institute"/>
            <person name="Baroncelli R."/>
            <person name="Diaz J.F."/>
            <person name="Benocci T."/>
            <person name="Peng M."/>
            <person name="Battaglia E."/>
            <person name="Haridas S."/>
            <person name="Andreopoulos W."/>
            <person name="Labutti K."/>
            <person name="Pangilinan J."/>
            <person name="Floch G.L."/>
            <person name="Makela M.R."/>
            <person name="Henrissat B."/>
            <person name="Grigoriev I.V."/>
            <person name="Crouch J.A."/>
            <person name="De Vries R.P."/>
            <person name="Sukno S.A."/>
            <person name="Thon M.R."/>
        </authorList>
    </citation>
    <scope>NUCLEOTIDE SEQUENCE</scope>
    <source>
        <strain evidence="3">CBS 102054</strain>
    </source>
</reference>
<feature type="signal peptide" evidence="2">
    <location>
        <begin position="1"/>
        <end position="24"/>
    </location>
</feature>